<feature type="compositionally biased region" description="Low complexity" evidence="3">
    <location>
        <begin position="274"/>
        <end position="297"/>
    </location>
</feature>
<dbReference type="Gene3D" id="3.30.70.330">
    <property type="match status" value="1"/>
</dbReference>
<evidence type="ECO:0000313" key="6">
    <source>
        <dbReference type="EMBL" id="KIW23497.1"/>
    </source>
</evidence>
<dbReference type="GO" id="GO:0016579">
    <property type="term" value="P:protein deubiquitination"/>
    <property type="evidence" value="ECO:0007669"/>
    <property type="project" value="TreeGrafter"/>
</dbReference>
<dbReference type="SMART" id="SM00360">
    <property type="entry name" value="RRM"/>
    <property type="match status" value="1"/>
</dbReference>
<protein>
    <recommendedName>
        <fullName evidence="8">NTF2 domain-containing protein</fullName>
    </recommendedName>
</protein>
<proteinExistence type="predicted"/>
<dbReference type="EMBL" id="KN847046">
    <property type="protein sequence ID" value="KIW23497.1"/>
    <property type="molecule type" value="Genomic_DNA"/>
</dbReference>
<evidence type="ECO:0000256" key="3">
    <source>
        <dbReference type="SAM" id="MobiDB-lite"/>
    </source>
</evidence>
<dbReference type="SUPFAM" id="SSF54928">
    <property type="entry name" value="RNA-binding domain, RBD"/>
    <property type="match status" value="1"/>
</dbReference>
<dbReference type="InterPro" id="IPR032710">
    <property type="entry name" value="NTF2-like_dom_sf"/>
</dbReference>
<dbReference type="Pfam" id="PF00076">
    <property type="entry name" value="RRM_1"/>
    <property type="match status" value="1"/>
</dbReference>
<feature type="region of interest" description="Disordered" evidence="3">
    <location>
        <begin position="250"/>
        <end position="388"/>
    </location>
</feature>
<dbReference type="CDD" id="cd00780">
    <property type="entry name" value="NTF2"/>
    <property type="match status" value="1"/>
</dbReference>
<feature type="region of interest" description="Disordered" evidence="3">
    <location>
        <begin position="178"/>
        <end position="218"/>
    </location>
</feature>
<dbReference type="PROSITE" id="PS50177">
    <property type="entry name" value="NTF2_DOMAIN"/>
    <property type="match status" value="1"/>
</dbReference>
<dbReference type="AlphaFoldDB" id="A0A0D2AF39"/>
<dbReference type="InterPro" id="IPR002075">
    <property type="entry name" value="NTF2_dom"/>
</dbReference>
<feature type="region of interest" description="Disordered" evidence="3">
    <location>
        <begin position="22"/>
        <end position="48"/>
    </location>
</feature>
<evidence type="ECO:0000313" key="7">
    <source>
        <dbReference type="Proteomes" id="UP000054466"/>
    </source>
</evidence>
<dbReference type="HOGENOM" id="CLU_022209_2_0_1"/>
<dbReference type="InterPro" id="IPR000504">
    <property type="entry name" value="RRM_dom"/>
</dbReference>
<feature type="compositionally biased region" description="Gly residues" evidence="3">
    <location>
        <begin position="479"/>
        <end position="492"/>
    </location>
</feature>
<evidence type="ECO:0008006" key="8">
    <source>
        <dbReference type="Google" id="ProtNLM"/>
    </source>
</evidence>
<accession>A0A0D2AF39</accession>
<evidence type="ECO:0000259" key="4">
    <source>
        <dbReference type="PROSITE" id="PS50102"/>
    </source>
</evidence>
<evidence type="ECO:0000256" key="2">
    <source>
        <dbReference type="PROSITE-ProRule" id="PRU00176"/>
    </source>
</evidence>
<feature type="domain" description="NTF2" evidence="5">
    <location>
        <begin position="55"/>
        <end position="170"/>
    </location>
</feature>
<dbReference type="SUPFAM" id="SSF54427">
    <property type="entry name" value="NTF2-like"/>
    <property type="match status" value="1"/>
</dbReference>
<evidence type="ECO:0000259" key="5">
    <source>
        <dbReference type="PROSITE" id="PS50177"/>
    </source>
</evidence>
<dbReference type="InterPro" id="IPR012677">
    <property type="entry name" value="Nucleotide-bd_a/b_plait_sf"/>
</dbReference>
<dbReference type="GO" id="GO:1990861">
    <property type="term" value="C:Ubp3-Bre5 deubiquitination complex"/>
    <property type="evidence" value="ECO:0007669"/>
    <property type="project" value="TreeGrafter"/>
</dbReference>
<dbReference type="RefSeq" id="XP_016243713.1">
    <property type="nucleotide sequence ID" value="XM_016399151.1"/>
</dbReference>
<feature type="domain" description="RRM" evidence="4">
    <location>
        <begin position="394"/>
        <end position="465"/>
    </location>
</feature>
<feature type="region of interest" description="Disordered" evidence="3">
    <location>
        <begin position="466"/>
        <end position="534"/>
    </location>
</feature>
<reference evidence="6 7" key="1">
    <citation type="submission" date="2015-01" db="EMBL/GenBank/DDBJ databases">
        <title>The Genome Sequence of Cladophialophora immunda CBS83496.</title>
        <authorList>
            <consortium name="The Broad Institute Genomics Platform"/>
            <person name="Cuomo C."/>
            <person name="de Hoog S."/>
            <person name="Gorbushina A."/>
            <person name="Stielow B."/>
            <person name="Teixiera M."/>
            <person name="Abouelleil A."/>
            <person name="Chapman S.B."/>
            <person name="Priest M."/>
            <person name="Young S.K."/>
            <person name="Wortman J."/>
            <person name="Nusbaum C."/>
            <person name="Birren B."/>
        </authorList>
    </citation>
    <scope>NUCLEOTIDE SEQUENCE [LARGE SCALE GENOMIC DNA]</scope>
    <source>
        <strain evidence="6 7">CBS 83496</strain>
    </source>
</reference>
<dbReference type="InterPro" id="IPR018222">
    <property type="entry name" value="Nuclear_transport_factor_2_euk"/>
</dbReference>
<evidence type="ECO:0000256" key="1">
    <source>
        <dbReference type="ARBA" id="ARBA00022884"/>
    </source>
</evidence>
<keyword evidence="7" id="KW-1185">Reference proteome</keyword>
<gene>
    <name evidence="6" type="ORF">PV07_11690</name>
</gene>
<dbReference type="GeneID" id="27350884"/>
<dbReference type="CDD" id="cd00590">
    <property type="entry name" value="RRM_SF"/>
    <property type="match status" value="1"/>
</dbReference>
<dbReference type="InterPro" id="IPR035979">
    <property type="entry name" value="RBD_domain_sf"/>
</dbReference>
<dbReference type="PANTHER" id="PTHR10693">
    <property type="entry name" value="RAS GTPASE-ACTIVATING PROTEIN-BINDING PROTEIN"/>
    <property type="match status" value="1"/>
</dbReference>
<keyword evidence="1 2" id="KW-0694">RNA-binding</keyword>
<dbReference type="VEuPathDB" id="FungiDB:PV07_11690"/>
<dbReference type="PANTHER" id="PTHR10693:SF20">
    <property type="entry name" value="AT27578P"/>
    <property type="match status" value="1"/>
</dbReference>
<dbReference type="GO" id="GO:0003729">
    <property type="term" value="F:mRNA binding"/>
    <property type="evidence" value="ECO:0007669"/>
    <property type="project" value="TreeGrafter"/>
</dbReference>
<dbReference type="GO" id="GO:0005829">
    <property type="term" value="C:cytosol"/>
    <property type="evidence" value="ECO:0007669"/>
    <property type="project" value="TreeGrafter"/>
</dbReference>
<feature type="compositionally biased region" description="Low complexity" evidence="3">
    <location>
        <begin position="355"/>
        <end position="370"/>
    </location>
</feature>
<name>A0A0D2AF39_9EURO</name>
<dbReference type="GO" id="GO:0034517">
    <property type="term" value="P:ribophagy"/>
    <property type="evidence" value="ECO:0007669"/>
    <property type="project" value="TreeGrafter"/>
</dbReference>
<dbReference type="Gene3D" id="3.10.450.50">
    <property type="match status" value="1"/>
</dbReference>
<organism evidence="6 7">
    <name type="scientific">Cladophialophora immunda</name>
    <dbReference type="NCBI Taxonomy" id="569365"/>
    <lineage>
        <taxon>Eukaryota</taxon>
        <taxon>Fungi</taxon>
        <taxon>Dikarya</taxon>
        <taxon>Ascomycota</taxon>
        <taxon>Pezizomycotina</taxon>
        <taxon>Eurotiomycetes</taxon>
        <taxon>Chaetothyriomycetidae</taxon>
        <taxon>Chaetothyriales</taxon>
        <taxon>Herpotrichiellaceae</taxon>
        <taxon>Cladophialophora</taxon>
    </lineage>
</organism>
<dbReference type="STRING" id="569365.A0A0D2AF39"/>
<dbReference type="Pfam" id="PF02136">
    <property type="entry name" value="NTF2"/>
    <property type="match status" value="1"/>
</dbReference>
<dbReference type="FunFam" id="3.10.450.50:FF:000003">
    <property type="entry name" value="Nuclear transport factor 2 family protein"/>
    <property type="match status" value="1"/>
</dbReference>
<dbReference type="Proteomes" id="UP000054466">
    <property type="component" value="Unassembled WGS sequence"/>
</dbReference>
<feature type="compositionally biased region" description="Low complexity" evidence="3">
    <location>
        <begin position="24"/>
        <end position="48"/>
    </location>
</feature>
<sequence>MATETAPVNGLYGANQYGQPAELAASTPSAPTHAASASQSTTTSATQQKADPQEIGWYFVEQYYTTLSKSPEKIHLFYSKKSQLVTGVEAEKVVPAVGTKAISEKIKALDLQDCKVRVLNVDSQASFNNIVVQVIGEMSNKSEPHHKFVQTFVLAEQPNGYFVLNDIFRYLSDDEDEIVEDEQPQAEVPAEEPPTPAAGVTDAPSHTEDVVATEDAVEKVDEKLEEEKIEETLAAEEPAEVNGDAIAAPAEQAPEVTELSGTTEEEVVQESTDTAATEQPAEPEAVTAEPVPEAAAPAPTPAEVPPAKKTWASMLGGGVQKPAVPALPLTPPPQPKAPRLSQPAQAPKAPVEPVPTTANTTSSTPTSQSNGWQTADHSKKSNRPPNRAVSEGITMAYIKNVNDKVDARILREVLERYGELKYFDVSRPRNCAFVEFVDPAGYAAAVAANPHTVGSEQIYVEERRPRPNAYGGSNANFNRGGGTANRGRGGMQGSRSGSQTNFPKDAGRGGGFQRGAKAGTGTVTPKGRGQGQAA</sequence>
<dbReference type="GO" id="GO:1990904">
    <property type="term" value="C:ribonucleoprotein complex"/>
    <property type="evidence" value="ECO:0007669"/>
    <property type="project" value="TreeGrafter"/>
</dbReference>
<dbReference type="PROSITE" id="PS50102">
    <property type="entry name" value="RRM"/>
    <property type="match status" value="1"/>
</dbReference>
<dbReference type="OrthoDB" id="339151at2759"/>
<dbReference type="InterPro" id="IPR039539">
    <property type="entry name" value="Ras_GTPase_bind_prot"/>
</dbReference>